<protein>
    <submittedName>
        <fullName evidence="2">Uncharacterized protein</fullName>
    </submittedName>
</protein>
<evidence type="ECO:0000313" key="3">
    <source>
        <dbReference type="Proteomes" id="UP001586593"/>
    </source>
</evidence>
<accession>A0ABR3W5F0</accession>
<feature type="region of interest" description="Disordered" evidence="1">
    <location>
        <begin position="1"/>
        <end position="26"/>
    </location>
</feature>
<evidence type="ECO:0000313" key="2">
    <source>
        <dbReference type="EMBL" id="KAL1853642.1"/>
    </source>
</evidence>
<feature type="region of interest" description="Disordered" evidence="1">
    <location>
        <begin position="178"/>
        <end position="222"/>
    </location>
</feature>
<organism evidence="2 3">
    <name type="scientific">Phialemonium thermophilum</name>
    <dbReference type="NCBI Taxonomy" id="223376"/>
    <lineage>
        <taxon>Eukaryota</taxon>
        <taxon>Fungi</taxon>
        <taxon>Dikarya</taxon>
        <taxon>Ascomycota</taxon>
        <taxon>Pezizomycotina</taxon>
        <taxon>Sordariomycetes</taxon>
        <taxon>Sordariomycetidae</taxon>
        <taxon>Cephalothecales</taxon>
        <taxon>Cephalothecaceae</taxon>
        <taxon>Phialemonium</taxon>
    </lineage>
</organism>
<gene>
    <name evidence="2" type="ORF">VTK73DRAFT_8911</name>
</gene>
<sequence length="350" mass="39969">MSSTGRSSPKPVAPPPLQSSRTHQRLGHQNPFLARQDRLLQVPFLDECPMVGPPSCRLKDFKRPLLRKCVFDLNQVDWTKAEVLGSGVDGHVWLVQFGEDERKFALKAFWRANPDPDFYFAAMRESQNNAVLQMMETAVAEANAKSCPILVKRHPVTARDALGNMFAFCDEARQIQENRHNKRREKQLQQQLQQQSGQDDSQLQPDPPSTSDKDDTTASSGLVPIRRFPRMPKCYGWLKFNPPALIRRMPHQVRPQPIRIDKYKFYFPDDPDAEHFAIVYEYIEEGETDPAVVDEVAETLWLAGFCFVCTPLARNWRGNVLVDLSDIIYAGARGWSPAIYDKRTAESILI</sequence>
<name>A0ABR3W5F0_9PEZI</name>
<dbReference type="EMBL" id="JAZHXJ010000691">
    <property type="protein sequence ID" value="KAL1853642.1"/>
    <property type="molecule type" value="Genomic_DNA"/>
</dbReference>
<keyword evidence="3" id="KW-1185">Reference proteome</keyword>
<evidence type="ECO:0000256" key="1">
    <source>
        <dbReference type="SAM" id="MobiDB-lite"/>
    </source>
</evidence>
<comment type="caution">
    <text evidence="2">The sequence shown here is derived from an EMBL/GenBank/DDBJ whole genome shotgun (WGS) entry which is preliminary data.</text>
</comment>
<reference evidence="2 3" key="1">
    <citation type="journal article" date="2024" name="Commun. Biol.">
        <title>Comparative genomic analysis of thermophilic fungi reveals convergent evolutionary adaptations and gene losses.</title>
        <authorList>
            <person name="Steindorff A.S."/>
            <person name="Aguilar-Pontes M.V."/>
            <person name="Robinson A.J."/>
            <person name="Andreopoulos B."/>
            <person name="LaButti K."/>
            <person name="Kuo A."/>
            <person name="Mondo S."/>
            <person name="Riley R."/>
            <person name="Otillar R."/>
            <person name="Haridas S."/>
            <person name="Lipzen A."/>
            <person name="Grimwood J."/>
            <person name="Schmutz J."/>
            <person name="Clum A."/>
            <person name="Reid I.D."/>
            <person name="Moisan M.C."/>
            <person name="Butler G."/>
            <person name="Nguyen T.T.M."/>
            <person name="Dewar K."/>
            <person name="Conant G."/>
            <person name="Drula E."/>
            <person name="Henrissat B."/>
            <person name="Hansel C."/>
            <person name="Singer S."/>
            <person name="Hutchinson M.I."/>
            <person name="de Vries R.P."/>
            <person name="Natvig D.O."/>
            <person name="Powell A.J."/>
            <person name="Tsang A."/>
            <person name="Grigoriev I.V."/>
        </authorList>
    </citation>
    <scope>NUCLEOTIDE SEQUENCE [LARGE SCALE GENOMIC DNA]</scope>
    <source>
        <strain evidence="2 3">ATCC 24622</strain>
    </source>
</reference>
<dbReference type="Proteomes" id="UP001586593">
    <property type="component" value="Unassembled WGS sequence"/>
</dbReference>
<proteinExistence type="predicted"/>
<feature type="compositionally biased region" description="Low complexity" evidence="1">
    <location>
        <begin position="188"/>
        <end position="204"/>
    </location>
</feature>